<dbReference type="InterPro" id="IPR011990">
    <property type="entry name" value="TPR-like_helical_dom_sf"/>
</dbReference>
<feature type="repeat" description="TPR" evidence="1">
    <location>
        <begin position="236"/>
        <end position="269"/>
    </location>
</feature>
<dbReference type="PROSITE" id="PS50005">
    <property type="entry name" value="TPR"/>
    <property type="match status" value="3"/>
</dbReference>
<dbReference type="AlphaFoldDB" id="A0A8J7DT19"/>
<feature type="signal peptide" evidence="2">
    <location>
        <begin position="1"/>
        <end position="27"/>
    </location>
</feature>
<dbReference type="SMART" id="SM00028">
    <property type="entry name" value="TPR"/>
    <property type="match status" value="4"/>
</dbReference>
<accession>A0A8J7DT19</accession>
<keyword evidence="4" id="KW-1185">Reference proteome</keyword>
<dbReference type="Proteomes" id="UP000654482">
    <property type="component" value="Unassembled WGS sequence"/>
</dbReference>
<evidence type="ECO:0000313" key="4">
    <source>
        <dbReference type="Proteomes" id="UP000654482"/>
    </source>
</evidence>
<dbReference type="RefSeq" id="WP_194028254.1">
    <property type="nucleotide sequence ID" value="NZ_JADEWZ010000005.1"/>
</dbReference>
<evidence type="ECO:0000256" key="1">
    <source>
        <dbReference type="PROSITE-ProRule" id="PRU00339"/>
    </source>
</evidence>
<gene>
    <name evidence="3" type="ORF">IQ249_04540</name>
</gene>
<evidence type="ECO:0008006" key="5">
    <source>
        <dbReference type="Google" id="ProtNLM"/>
    </source>
</evidence>
<feature type="chain" id="PRO_5035293655" description="Tetratricopeptide repeat protein" evidence="2">
    <location>
        <begin position="28"/>
        <end position="289"/>
    </location>
</feature>
<feature type="repeat" description="TPR" evidence="1">
    <location>
        <begin position="173"/>
        <end position="206"/>
    </location>
</feature>
<proteinExistence type="predicted"/>
<keyword evidence="2" id="KW-0732">Signal</keyword>
<sequence>MRNIAATRFLPAALTLACLLPIAPVRAQSATPPPTTEYSEEAAYEEYMRLGFAAAKREDHKTAAMYFRYALYYNPKDREATIAYWNARDAMNTNEEGDKPAYDRYMEIGYDATEDGDYQTALINFRRALEERQGDYFATQAIRNVQTYINRGEGASASEVSTEANYFPGESRYDRYMRLGYAASQREDHRQAAEQFRSALYERPDDRTATIAFWNARNALTPESTDGTNTATETRYERYMRIGYDATERKDYQTALINFRRALEERPGDSYATDAIQNVQTYINRSKNR</sequence>
<dbReference type="SUPFAM" id="SSF48452">
    <property type="entry name" value="TPR-like"/>
    <property type="match status" value="1"/>
</dbReference>
<dbReference type="Gene3D" id="1.25.40.10">
    <property type="entry name" value="Tetratricopeptide repeat domain"/>
    <property type="match status" value="1"/>
</dbReference>
<organism evidence="3 4">
    <name type="scientific">Lusitaniella coriacea LEGE 07157</name>
    <dbReference type="NCBI Taxonomy" id="945747"/>
    <lineage>
        <taxon>Bacteria</taxon>
        <taxon>Bacillati</taxon>
        <taxon>Cyanobacteriota</taxon>
        <taxon>Cyanophyceae</taxon>
        <taxon>Spirulinales</taxon>
        <taxon>Lusitaniellaceae</taxon>
        <taxon>Lusitaniella</taxon>
    </lineage>
</organism>
<protein>
    <recommendedName>
        <fullName evidence="5">Tetratricopeptide repeat protein</fullName>
    </recommendedName>
</protein>
<dbReference type="EMBL" id="JADEWZ010000005">
    <property type="protein sequence ID" value="MBE9115162.1"/>
    <property type="molecule type" value="Genomic_DNA"/>
</dbReference>
<evidence type="ECO:0000256" key="2">
    <source>
        <dbReference type="SAM" id="SignalP"/>
    </source>
</evidence>
<dbReference type="InterPro" id="IPR019734">
    <property type="entry name" value="TPR_rpt"/>
</dbReference>
<keyword evidence="1" id="KW-0802">TPR repeat</keyword>
<name>A0A8J7DT19_9CYAN</name>
<reference evidence="3" key="1">
    <citation type="submission" date="2020-10" db="EMBL/GenBank/DDBJ databases">
        <authorList>
            <person name="Castelo-Branco R."/>
            <person name="Eusebio N."/>
            <person name="Adriana R."/>
            <person name="Vieira A."/>
            <person name="Brugerolle De Fraissinette N."/>
            <person name="Rezende De Castro R."/>
            <person name="Schneider M.P."/>
            <person name="Vasconcelos V."/>
            <person name="Leao P.N."/>
        </authorList>
    </citation>
    <scope>NUCLEOTIDE SEQUENCE</scope>
    <source>
        <strain evidence="3">LEGE 07157</strain>
    </source>
</reference>
<evidence type="ECO:0000313" key="3">
    <source>
        <dbReference type="EMBL" id="MBE9115162.1"/>
    </source>
</evidence>
<feature type="repeat" description="TPR" evidence="1">
    <location>
        <begin position="44"/>
        <end position="77"/>
    </location>
</feature>
<comment type="caution">
    <text evidence="3">The sequence shown here is derived from an EMBL/GenBank/DDBJ whole genome shotgun (WGS) entry which is preliminary data.</text>
</comment>